<dbReference type="SUPFAM" id="SSF55781">
    <property type="entry name" value="GAF domain-like"/>
    <property type="match status" value="1"/>
</dbReference>
<evidence type="ECO:0000313" key="3">
    <source>
        <dbReference type="EMBL" id="WUO44348.1"/>
    </source>
</evidence>
<dbReference type="PANTHER" id="PTHR30136:SF24">
    <property type="entry name" value="HTH-TYPE TRANSCRIPTIONAL REPRESSOR ALLR"/>
    <property type="match status" value="1"/>
</dbReference>
<sequence length="587" mass="62208">MSTYEDHRGGPGRPEPVVPAGLSHLLARLAGPPDHWDRPEGDFGPLSHLYRLTRNERELANSMYRLGSKALSRGDLVRAAECLGTASEAGHPGALFRLAVLASRTEPAREDDVRFLLAEAARHGHGDAGRLLAETAGRLSELGAGMPAVEDSDYSGELRQALGLPLPSAGRRATRVALEGALVGPGVATGGGRGARLVPVPVPGPRLARHDRGARPRPAASAAPSGGNETRQTITPAAPGHITAPVPEPVTGSELQRGPVVRGGLERGLVLPLPPAAAQPGPGGGDAGNGEELWSVRALRPARLTGLARNMPASQQRNRQWETVARARELLHLVDTSDGISTRDLTRRTGLSFAAATHLLHWLRGQHLIESIAGEHRSGSRLDLARTPGGEEKLVRVTLDGLCRRLGAAVYYSQYIDGEVRVVTSASGPAAPPVNERVPFPHVAHASAVGKSLLAQLDFRGRMDHLSRYEPFALTDRTITDPTRLFEALDGHGPQACQFDLLEYSDREICAAFPLTMPARAACIALSLPAHQHQRLTQAAHTLSQHSAGILLALLLSDSSATSPPLRPTVAGQPVWNTNSSTALALP</sequence>
<proteinExistence type="predicted"/>
<dbReference type="Gene3D" id="3.30.450.40">
    <property type="match status" value="1"/>
</dbReference>
<evidence type="ECO:0000256" key="1">
    <source>
        <dbReference type="SAM" id="MobiDB-lite"/>
    </source>
</evidence>
<feature type="compositionally biased region" description="Low complexity" evidence="1">
    <location>
        <begin position="216"/>
        <end position="227"/>
    </location>
</feature>
<dbReference type="PANTHER" id="PTHR30136">
    <property type="entry name" value="HELIX-TURN-HELIX TRANSCRIPTIONAL REGULATOR, ICLR FAMILY"/>
    <property type="match status" value="1"/>
</dbReference>
<reference evidence="3" key="1">
    <citation type="submission" date="2022-10" db="EMBL/GenBank/DDBJ databases">
        <title>The complete genomes of actinobacterial strains from the NBC collection.</title>
        <authorList>
            <person name="Joergensen T.S."/>
            <person name="Alvarez Arevalo M."/>
            <person name="Sterndorff E.B."/>
            <person name="Faurdal D."/>
            <person name="Vuksanovic O."/>
            <person name="Mourched A.-S."/>
            <person name="Charusanti P."/>
            <person name="Shaw S."/>
            <person name="Blin K."/>
            <person name="Weber T."/>
        </authorList>
    </citation>
    <scope>NUCLEOTIDE SEQUENCE</scope>
    <source>
        <strain evidence="3">NBC_00283</strain>
    </source>
</reference>
<dbReference type="InterPro" id="IPR011990">
    <property type="entry name" value="TPR-like_helical_dom_sf"/>
</dbReference>
<dbReference type="RefSeq" id="WP_328774806.1">
    <property type="nucleotide sequence ID" value="NZ_CP108057.1"/>
</dbReference>
<name>A0ABZ1RCU5_9ACTN</name>
<dbReference type="Proteomes" id="UP001432075">
    <property type="component" value="Chromosome"/>
</dbReference>
<organism evidence="3 4">
    <name type="scientific">Streptomyces goshikiensis</name>
    <dbReference type="NCBI Taxonomy" id="1942"/>
    <lineage>
        <taxon>Bacteria</taxon>
        <taxon>Bacillati</taxon>
        <taxon>Actinomycetota</taxon>
        <taxon>Actinomycetes</taxon>
        <taxon>Kitasatosporales</taxon>
        <taxon>Streptomycetaceae</taxon>
        <taxon>Streptomyces</taxon>
    </lineage>
</organism>
<evidence type="ECO:0000313" key="4">
    <source>
        <dbReference type="Proteomes" id="UP001432075"/>
    </source>
</evidence>
<keyword evidence="4" id="KW-1185">Reference proteome</keyword>
<dbReference type="PROSITE" id="PS51078">
    <property type="entry name" value="ICLR_ED"/>
    <property type="match status" value="1"/>
</dbReference>
<dbReference type="InterPro" id="IPR014757">
    <property type="entry name" value="Tscrpt_reg_IclR_C"/>
</dbReference>
<dbReference type="Gene3D" id="1.25.40.10">
    <property type="entry name" value="Tetratricopeptide repeat domain"/>
    <property type="match status" value="1"/>
</dbReference>
<accession>A0ABZ1RCU5</accession>
<feature type="region of interest" description="Disordered" evidence="1">
    <location>
        <begin position="194"/>
        <end position="254"/>
    </location>
</feature>
<dbReference type="Pfam" id="PF01614">
    <property type="entry name" value="IclR_C"/>
    <property type="match status" value="1"/>
</dbReference>
<dbReference type="EMBL" id="CP108057">
    <property type="protein sequence ID" value="WUO44348.1"/>
    <property type="molecule type" value="Genomic_DNA"/>
</dbReference>
<dbReference type="InterPro" id="IPR029016">
    <property type="entry name" value="GAF-like_dom_sf"/>
</dbReference>
<feature type="domain" description="IclR-ED" evidence="2">
    <location>
        <begin position="360"/>
        <end position="568"/>
    </location>
</feature>
<protein>
    <recommendedName>
        <fullName evidence="2">IclR-ED domain-containing protein</fullName>
    </recommendedName>
</protein>
<gene>
    <name evidence="3" type="ORF">OHU17_00110</name>
</gene>
<dbReference type="InterPro" id="IPR050707">
    <property type="entry name" value="HTH_MetabolicPath_Reg"/>
</dbReference>
<evidence type="ECO:0000259" key="2">
    <source>
        <dbReference type="PROSITE" id="PS51078"/>
    </source>
</evidence>